<feature type="compositionally biased region" description="Basic residues" evidence="8">
    <location>
        <begin position="156"/>
        <end position="175"/>
    </location>
</feature>
<evidence type="ECO:0000256" key="4">
    <source>
        <dbReference type="ARBA" id="ARBA00023155"/>
    </source>
</evidence>
<dbReference type="PANTHER" id="PTHR45793">
    <property type="entry name" value="HOMEOBOX PROTEIN"/>
    <property type="match status" value="1"/>
</dbReference>
<evidence type="ECO:0000256" key="8">
    <source>
        <dbReference type="SAM" id="MobiDB-lite"/>
    </source>
</evidence>
<evidence type="ECO:0000256" key="7">
    <source>
        <dbReference type="RuleBase" id="RU000682"/>
    </source>
</evidence>
<organism evidence="10 11">
    <name type="scientific">Trichobilharzia regenti</name>
    <name type="common">Nasal bird schistosome</name>
    <dbReference type="NCBI Taxonomy" id="157069"/>
    <lineage>
        <taxon>Eukaryota</taxon>
        <taxon>Metazoa</taxon>
        <taxon>Spiralia</taxon>
        <taxon>Lophotrochozoa</taxon>
        <taxon>Platyhelminthes</taxon>
        <taxon>Trematoda</taxon>
        <taxon>Digenea</taxon>
        <taxon>Strigeidida</taxon>
        <taxon>Schistosomatoidea</taxon>
        <taxon>Schistosomatidae</taxon>
        <taxon>Trichobilharzia</taxon>
    </lineage>
</organism>
<feature type="region of interest" description="Disordered" evidence="8">
    <location>
        <begin position="1"/>
        <end position="39"/>
    </location>
</feature>
<dbReference type="InterPro" id="IPR009057">
    <property type="entry name" value="Homeodomain-like_sf"/>
</dbReference>
<dbReference type="Gene3D" id="1.10.10.60">
    <property type="entry name" value="Homeodomain-like"/>
    <property type="match status" value="1"/>
</dbReference>
<dbReference type="AlphaFoldDB" id="A0AA85IRW1"/>
<evidence type="ECO:0000256" key="1">
    <source>
        <dbReference type="ARBA" id="ARBA00004123"/>
    </source>
</evidence>
<name>A0AA85IRW1_TRIRE</name>
<dbReference type="SMART" id="SM00389">
    <property type="entry name" value="HOX"/>
    <property type="match status" value="1"/>
</dbReference>
<feature type="DNA-binding region" description="Homeobox" evidence="6">
    <location>
        <begin position="179"/>
        <end position="238"/>
    </location>
</feature>
<dbReference type="InterPro" id="IPR017970">
    <property type="entry name" value="Homeobox_CS"/>
</dbReference>
<reference evidence="11" key="2">
    <citation type="submission" date="2023-11" db="UniProtKB">
        <authorList>
            <consortium name="WormBaseParasite"/>
        </authorList>
    </citation>
    <scope>IDENTIFICATION</scope>
</reference>
<reference evidence="10" key="1">
    <citation type="submission" date="2022-06" db="EMBL/GenBank/DDBJ databases">
        <authorList>
            <person name="Berger JAMES D."/>
            <person name="Berger JAMES D."/>
        </authorList>
    </citation>
    <scope>NUCLEOTIDE SEQUENCE [LARGE SCALE GENOMIC DNA]</scope>
</reference>
<accession>A0AA85IRW1</accession>
<feature type="compositionally biased region" description="Pro residues" evidence="8">
    <location>
        <begin position="476"/>
        <end position="485"/>
    </location>
</feature>
<feature type="domain" description="Homeobox" evidence="9">
    <location>
        <begin position="177"/>
        <end position="237"/>
    </location>
</feature>
<dbReference type="SUPFAM" id="SSF46689">
    <property type="entry name" value="Homeodomain-like"/>
    <property type="match status" value="1"/>
</dbReference>
<keyword evidence="3 6" id="KW-0238">DNA-binding</keyword>
<keyword evidence="4 6" id="KW-0371">Homeobox</keyword>
<evidence type="ECO:0000256" key="6">
    <source>
        <dbReference type="PROSITE-ProRule" id="PRU00108"/>
    </source>
</evidence>
<evidence type="ECO:0000256" key="3">
    <source>
        <dbReference type="ARBA" id="ARBA00023125"/>
    </source>
</evidence>
<feature type="compositionally biased region" description="Basic residues" evidence="8">
    <location>
        <begin position="426"/>
        <end position="440"/>
    </location>
</feature>
<evidence type="ECO:0000313" key="10">
    <source>
        <dbReference type="Proteomes" id="UP000050795"/>
    </source>
</evidence>
<feature type="region of interest" description="Disordered" evidence="8">
    <location>
        <begin position="453"/>
        <end position="485"/>
    </location>
</feature>
<dbReference type="PROSITE" id="PS00027">
    <property type="entry name" value="HOMEOBOX_1"/>
    <property type="match status" value="1"/>
</dbReference>
<evidence type="ECO:0000259" key="9">
    <source>
        <dbReference type="PROSITE" id="PS50071"/>
    </source>
</evidence>
<feature type="region of interest" description="Disordered" evidence="8">
    <location>
        <begin position="124"/>
        <end position="184"/>
    </location>
</feature>
<proteinExistence type="predicted"/>
<evidence type="ECO:0000256" key="5">
    <source>
        <dbReference type="ARBA" id="ARBA00023242"/>
    </source>
</evidence>
<dbReference type="PROSITE" id="PS50071">
    <property type="entry name" value="HOMEOBOX_2"/>
    <property type="match status" value="1"/>
</dbReference>
<feature type="region of interest" description="Disordered" evidence="8">
    <location>
        <begin position="411"/>
        <end position="440"/>
    </location>
</feature>
<evidence type="ECO:0000313" key="11">
    <source>
        <dbReference type="WBParaSite" id="TREG1_105310.1"/>
    </source>
</evidence>
<feature type="compositionally biased region" description="Polar residues" evidence="8">
    <location>
        <begin position="124"/>
        <end position="145"/>
    </location>
</feature>
<dbReference type="Pfam" id="PF00046">
    <property type="entry name" value="Homeodomain"/>
    <property type="match status" value="1"/>
</dbReference>
<dbReference type="InterPro" id="IPR001356">
    <property type="entry name" value="HD"/>
</dbReference>
<keyword evidence="2" id="KW-0217">Developmental protein</keyword>
<dbReference type="Proteomes" id="UP000050795">
    <property type="component" value="Unassembled WGS sequence"/>
</dbReference>
<dbReference type="FunFam" id="1.10.10.60:FF:000679">
    <property type="entry name" value="Homeobox protein aristaless"/>
    <property type="match status" value="1"/>
</dbReference>
<dbReference type="CDD" id="cd00086">
    <property type="entry name" value="homeodomain"/>
    <property type="match status" value="1"/>
</dbReference>
<feature type="compositionally biased region" description="Basic and acidic residues" evidence="8">
    <location>
        <begin position="411"/>
        <end position="420"/>
    </location>
</feature>
<dbReference type="WBParaSite" id="TREG1_105310.1">
    <property type="protein sequence ID" value="TREG1_105310.1"/>
    <property type="gene ID" value="TREG1_105310"/>
</dbReference>
<evidence type="ECO:0000256" key="2">
    <source>
        <dbReference type="ARBA" id="ARBA00022473"/>
    </source>
</evidence>
<comment type="subcellular location">
    <subcellularLocation>
        <location evidence="1 6 7">Nucleus</location>
    </subcellularLocation>
</comment>
<keyword evidence="5 6" id="KW-0539">Nucleus</keyword>
<keyword evidence="10" id="KW-1185">Reference proteome</keyword>
<feature type="region of interest" description="Disordered" evidence="8">
    <location>
        <begin position="248"/>
        <end position="279"/>
    </location>
</feature>
<sequence>MFTQFSNNNNTSNNNNNNHSNDSNHSDNEIVHAYNNNNHNTNSSMLAQLSTHLYEELNEPPETFIESLQSNCVQQLRETIKKRTMAELDENMSGLTNKILNTNTNNSSITNSAINMQSLSSISPKSEITERPNSVMSETSSSQIDSTDERQQGNNKQKHHQHHHHQQQQHPHPHQQHQQQRSRTSFSNLQLEELEKEFEHTHYPDVFSREKLSSRILLPEPRIQVWFSNRRAKWRREEKLRIKQLTYRNQQKSLHQNNNNNNNHNNRSNSTTTNNSCNSDNSSITLASFISPTTRIQLNPTCTQPTDSDMKMNQMKIKDNGNNNIGTIEMNRSSCLTYPLGHSKNLNTNELHSTTCNNSNTNNDIMNRNADLLRPLDEHRIHSSKINMKENKSNEVISMVTRYSRDDLLMNKGYGEEDNSHSQQLHQHHHHHHHDHQNHLYHNHHNLNEKHWSSLHRLQQQQQQHQHQHQHQHQQHPPPQQHLQL</sequence>
<dbReference type="GO" id="GO:0000981">
    <property type="term" value="F:DNA-binding transcription factor activity, RNA polymerase II-specific"/>
    <property type="evidence" value="ECO:0007669"/>
    <property type="project" value="InterPro"/>
</dbReference>
<dbReference type="GO" id="GO:0000978">
    <property type="term" value="F:RNA polymerase II cis-regulatory region sequence-specific DNA binding"/>
    <property type="evidence" value="ECO:0007669"/>
    <property type="project" value="TreeGrafter"/>
</dbReference>
<protein>
    <recommendedName>
        <fullName evidence="9">Homeobox domain-containing protein</fullName>
    </recommendedName>
</protein>
<dbReference type="PANTHER" id="PTHR45793:SF5">
    <property type="entry name" value="HOMEOTIC PROTEIN OCELLILESS"/>
    <property type="match status" value="1"/>
</dbReference>
<feature type="compositionally biased region" description="Low complexity" evidence="8">
    <location>
        <begin position="257"/>
        <end position="279"/>
    </location>
</feature>
<dbReference type="GO" id="GO:0005634">
    <property type="term" value="C:nucleus"/>
    <property type="evidence" value="ECO:0007669"/>
    <property type="project" value="UniProtKB-SubCell"/>
</dbReference>
<feature type="compositionally biased region" description="Low complexity" evidence="8">
    <location>
        <begin position="1"/>
        <end position="21"/>
    </location>
</feature>